<sequence length="133" mass="15327">MTNSSATVESQVTTIDRRREDRRTDADQVVAEAAAKPTQRKKQRRRQIDPTTCERDYSDKEIEFMHALDEYKRNAGRMFPTCSEVLEVIRGLGYVQLTDEQAAMLQTEEFDCEEDSYGQDSDDDEFADLGDED</sequence>
<dbReference type="Proteomes" id="UP000315082">
    <property type="component" value="Chromosome"/>
</dbReference>
<feature type="compositionally biased region" description="Basic and acidic residues" evidence="1">
    <location>
        <begin position="15"/>
        <end position="26"/>
    </location>
</feature>
<keyword evidence="3" id="KW-1185">Reference proteome</keyword>
<dbReference type="OrthoDB" id="266522at2"/>
<name>A0A518JM33_9BACT</name>
<feature type="region of interest" description="Disordered" evidence="1">
    <location>
        <begin position="111"/>
        <end position="133"/>
    </location>
</feature>
<protein>
    <submittedName>
        <fullName evidence="2">Uncharacterized protein</fullName>
    </submittedName>
</protein>
<evidence type="ECO:0000313" key="3">
    <source>
        <dbReference type="Proteomes" id="UP000315082"/>
    </source>
</evidence>
<proteinExistence type="predicted"/>
<feature type="region of interest" description="Disordered" evidence="1">
    <location>
        <begin position="1"/>
        <end position="54"/>
    </location>
</feature>
<feature type="compositionally biased region" description="Polar residues" evidence="1">
    <location>
        <begin position="1"/>
        <end position="12"/>
    </location>
</feature>
<dbReference type="AlphaFoldDB" id="A0A518JM33"/>
<dbReference type="RefSeq" id="WP_145089437.1">
    <property type="nucleotide sequence ID" value="NZ_CP036348.1"/>
</dbReference>
<reference evidence="2 3" key="1">
    <citation type="submission" date="2019-02" db="EMBL/GenBank/DDBJ databases">
        <title>Deep-cultivation of Planctomycetes and their phenomic and genomic characterization uncovers novel biology.</title>
        <authorList>
            <person name="Wiegand S."/>
            <person name="Jogler M."/>
            <person name="Boedeker C."/>
            <person name="Pinto D."/>
            <person name="Vollmers J."/>
            <person name="Rivas-Marin E."/>
            <person name="Kohn T."/>
            <person name="Peeters S.H."/>
            <person name="Heuer A."/>
            <person name="Rast P."/>
            <person name="Oberbeckmann S."/>
            <person name="Bunk B."/>
            <person name="Jeske O."/>
            <person name="Meyerdierks A."/>
            <person name="Storesund J.E."/>
            <person name="Kallscheuer N."/>
            <person name="Luecker S."/>
            <person name="Lage O.M."/>
            <person name="Pohl T."/>
            <person name="Merkel B.J."/>
            <person name="Hornburger P."/>
            <person name="Mueller R.-W."/>
            <person name="Bruemmer F."/>
            <person name="Labrenz M."/>
            <person name="Spormann A.M."/>
            <person name="Op den Camp H."/>
            <person name="Overmann J."/>
            <person name="Amann R."/>
            <person name="Jetten M.S.M."/>
            <person name="Mascher T."/>
            <person name="Medema M.H."/>
            <person name="Devos D.P."/>
            <person name="Kaster A.-K."/>
            <person name="Ovreas L."/>
            <person name="Rohde M."/>
            <person name="Galperin M.Y."/>
            <person name="Jogler C."/>
        </authorList>
    </citation>
    <scope>NUCLEOTIDE SEQUENCE [LARGE SCALE GENOMIC DNA]</scope>
    <source>
        <strain evidence="2 3">Poly24</strain>
    </source>
</reference>
<organism evidence="2 3">
    <name type="scientific">Rosistilla carotiformis</name>
    <dbReference type="NCBI Taxonomy" id="2528017"/>
    <lineage>
        <taxon>Bacteria</taxon>
        <taxon>Pseudomonadati</taxon>
        <taxon>Planctomycetota</taxon>
        <taxon>Planctomycetia</taxon>
        <taxon>Pirellulales</taxon>
        <taxon>Pirellulaceae</taxon>
        <taxon>Rosistilla</taxon>
    </lineage>
</organism>
<dbReference type="KEGG" id="rcf:Poly24_02960"/>
<accession>A0A518JM33</accession>
<dbReference type="EMBL" id="CP036348">
    <property type="protein sequence ID" value="QDV66609.1"/>
    <property type="molecule type" value="Genomic_DNA"/>
</dbReference>
<gene>
    <name evidence="2" type="ORF">Poly24_02960</name>
</gene>
<evidence type="ECO:0000256" key="1">
    <source>
        <dbReference type="SAM" id="MobiDB-lite"/>
    </source>
</evidence>
<evidence type="ECO:0000313" key="2">
    <source>
        <dbReference type="EMBL" id="QDV66609.1"/>
    </source>
</evidence>